<keyword evidence="7" id="KW-0694">RNA-binding</keyword>
<dbReference type="EC" id="1.3.1.-" evidence="11"/>
<evidence type="ECO:0000256" key="6">
    <source>
        <dbReference type="ARBA" id="ARBA00022857"/>
    </source>
</evidence>
<protein>
    <recommendedName>
        <fullName evidence="11">tRNA-dihydrouridine synthase</fullName>
        <ecNumber evidence="11">1.3.1.-</ecNumber>
    </recommendedName>
</protein>
<feature type="binding site" evidence="13">
    <location>
        <position position="151"/>
    </location>
    <ligand>
        <name>FMN</name>
        <dbReference type="ChEBI" id="CHEBI:58210"/>
    </ligand>
</feature>
<dbReference type="CDD" id="cd02801">
    <property type="entry name" value="DUS_like_FMN"/>
    <property type="match status" value="1"/>
</dbReference>
<evidence type="ECO:0000256" key="1">
    <source>
        <dbReference type="ARBA" id="ARBA00002790"/>
    </source>
</evidence>
<keyword evidence="13" id="KW-0547">Nucleotide-binding</keyword>
<feature type="binding site" evidence="13">
    <location>
        <position position="79"/>
    </location>
    <ligand>
        <name>FMN</name>
        <dbReference type="ChEBI" id="CHEBI:58210"/>
    </ligand>
</feature>
<dbReference type="Gene3D" id="1.10.1200.80">
    <property type="entry name" value="Putative flavin oxidoreducatase, domain 2"/>
    <property type="match status" value="1"/>
</dbReference>
<dbReference type="InterPro" id="IPR013785">
    <property type="entry name" value="Aldolase_TIM"/>
</dbReference>
<dbReference type="PIRSF" id="PIRSF006621">
    <property type="entry name" value="Dus"/>
    <property type="match status" value="1"/>
</dbReference>
<evidence type="ECO:0000256" key="10">
    <source>
        <dbReference type="ARBA" id="ARBA00048802"/>
    </source>
</evidence>
<evidence type="ECO:0000313" key="16">
    <source>
        <dbReference type="Proteomes" id="UP000237684"/>
    </source>
</evidence>
<dbReference type="FunCoup" id="A0A2S8ST10">
    <property type="interactions" value="482"/>
</dbReference>
<dbReference type="InterPro" id="IPR035587">
    <property type="entry name" value="DUS-like_FMN-bd"/>
</dbReference>
<evidence type="ECO:0000256" key="8">
    <source>
        <dbReference type="ARBA" id="ARBA00023002"/>
    </source>
</evidence>
<feature type="binding site" evidence="13">
    <location>
        <begin position="21"/>
        <end position="23"/>
    </location>
    <ligand>
        <name>FMN</name>
        <dbReference type="ChEBI" id="CHEBI:58210"/>
    </ligand>
</feature>
<evidence type="ECO:0000259" key="14">
    <source>
        <dbReference type="Pfam" id="PF01207"/>
    </source>
</evidence>
<evidence type="ECO:0000256" key="13">
    <source>
        <dbReference type="PIRSR" id="PIRSR006621-2"/>
    </source>
</evidence>
<keyword evidence="3 11" id="KW-0285">Flavoprotein</keyword>
<dbReference type="GO" id="GO:0000049">
    <property type="term" value="F:tRNA binding"/>
    <property type="evidence" value="ECO:0007669"/>
    <property type="project" value="UniProtKB-KW"/>
</dbReference>
<feature type="binding site" evidence="13">
    <location>
        <begin position="236"/>
        <end position="237"/>
    </location>
    <ligand>
        <name>FMN</name>
        <dbReference type="ChEBI" id="CHEBI:58210"/>
    </ligand>
</feature>
<evidence type="ECO:0000256" key="3">
    <source>
        <dbReference type="ARBA" id="ARBA00022630"/>
    </source>
</evidence>
<feature type="binding site" evidence="13">
    <location>
        <position position="181"/>
    </location>
    <ligand>
        <name>FMN</name>
        <dbReference type="ChEBI" id="CHEBI:58210"/>
    </ligand>
</feature>
<dbReference type="GO" id="GO:0017150">
    <property type="term" value="F:tRNA dihydrouridine synthase activity"/>
    <property type="evidence" value="ECO:0007669"/>
    <property type="project" value="InterPro"/>
</dbReference>
<evidence type="ECO:0000256" key="11">
    <source>
        <dbReference type="PIRNR" id="PIRNR006621"/>
    </source>
</evidence>
<keyword evidence="2" id="KW-0820">tRNA-binding</keyword>
<dbReference type="InParanoid" id="A0A2S8ST10"/>
<feature type="active site" description="Proton donor" evidence="12">
    <location>
        <position position="109"/>
    </location>
</feature>
<dbReference type="NCBIfam" id="TIGR00737">
    <property type="entry name" value="nifR3_yhdG"/>
    <property type="match status" value="1"/>
</dbReference>
<comment type="catalytic activity">
    <reaction evidence="10">
        <text>a 5,6-dihydrouridine in tRNA + NAD(+) = a uridine in tRNA + NADH + H(+)</text>
        <dbReference type="Rhea" id="RHEA:54452"/>
        <dbReference type="Rhea" id="RHEA-COMP:13339"/>
        <dbReference type="Rhea" id="RHEA-COMP:13887"/>
        <dbReference type="ChEBI" id="CHEBI:15378"/>
        <dbReference type="ChEBI" id="CHEBI:57540"/>
        <dbReference type="ChEBI" id="CHEBI:57945"/>
        <dbReference type="ChEBI" id="CHEBI:65315"/>
        <dbReference type="ChEBI" id="CHEBI:74443"/>
    </reaction>
</comment>
<reference evidence="15 16" key="1">
    <citation type="journal article" date="2018" name="Syst. Appl. Microbiol.">
        <title>Abditibacterium utsteinense sp. nov., the first cultivated member of candidate phylum FBP, isolated from ice-free Antarctic soil samples.</title>
        <authorList>
            <person name="Tahon G."/>
            <person name="Tytgat B."/>
            <person name="Lebbe L."/>
            <person name="Carlier A."/>
            <person name="Willems A."/>
        </authorList>
    </citation>
    <scope>NUCLEOTIDE SEQUENCE [LARGE SCALE GENOMIC DNA]</scope>
    <source>
        <strain evidence="15 16">LMG 29911</strain>
    </source>
</reference>
<accession>A0A2S8ST10</accession>
<dbReference type="Gene3D" id="3.20.20.70">
    <property type="entry name" value="Aldolase class I"/>
    <property type="match status" value="1"/>
</dbReference>
<dbReference type="InterPro" id="IPR024036">
    <property type="entry name" value="tRNA-dHydroUridine_Synthase_C"/>
</dbReference>
<evidence type="ECO:0000256" key="7">
    <source>
        <dbReference type="ARBA" id="ARBA00022884"/>
    </source>
</evidence>
<feature type="domain" description="DUS-like FMN-binding" evidence="14">
    <location>
        <begin position="19"/>
        <end position="324"/>
    </location>
</feature>
<dbReference type="EMBL" id="NIGF01000008">
    <property type="protein sequence ID" value="PQV63908.1"/>
    <property type="molecule type" value="Genomic_DNA"/>
</dbReference>
<dbReference type="RefSeq" id="WP_202973485.1">
    <property type="nucleotide sequence ID" value="NZ_NIGF01000008.1"/>
</dbReference>
<evidence type="ECO:0000256" key="5">
    <source>
        <dbReference type="ARBA" id="ARBA00022694"/>
    </source>
</evidence>
<dbReference type="AlphaFoldDB" id="A0A2S8ST10"/>
<evidence type="ECO:0000313" key="15">
    <source>
        <dbReference type="EMBL" id="PQV63908.1"/>
    </source>
</evidence>
<dbReference type="PANTHER" id="PTHR45846">
    <property type="entry name" value="TRNA-DIHYDROURIDINE(47) SYNTHASE [NAD(P)(+)]-LIKE"/>
    <property type="match status" value="1"/>
</dbReference>
<evidence type="ECO:0000256" key="9">
    <source>
        <dbReference type="ARBA" id="ARBA00048205"/>
    </source>
</evidence>
<organism evidence="15 16">
    <name type="scientific">Abditibacterium utsteinense</name>
    <dbReference type="NCBI Taxonomy" id="1960156"/>
    <lineage>
        <taxon>Bacteria</taxon>
        <taxon>Pseudomonadati</taxon>
        <taxon>Abditibacteriota</taxon>
        <taxon>Abditibacteriia</taxon>
        <taxon>Abditibacteriales</taxon>
        <taxon>Abditibacteriaceae</taxon>
        <taxon>Abditibacterium</taxon>
    </lineage>
</organism>
<evidence type="ECO:0000256" key="4">
    <source>
        <dbReference type="ARBA" id="ARBA00022643"/>
    </source>
</evidence>
<dbReference type="PANTHER" id="PTHR45846:SF1">
    <property type="entry name" value="TRNA-DIHYDROURIDINE(47) SYNTHASE [NAD(P)(+)]-LIKE"/>
    <property type="match status" value="1"/>
</dbReference>
<comment type="cofactor">
    <cofactor evidence="11 13">
        <name>FMN</name>
        <dbReference type="ChEBI" id="CHEBI:58210"/>
    </cofactor>
</comment>
<sequence length="341" mass="36732">MMKPMILNGNIVVETPVVLAPMAGITSEPFRRLCRRYGAGMSWSELVSSAALVMGGEKAQAKSRELAWFSEEERPVAVQIFGANPDMMREAALKIAATKPDAIDINMGCAVPKIAKCGAGCLLLKTPQHAEDVIRATVEGASQYGVPVTVKMRAGWDAQNITAPEVAKRAQDVGAVAITVHPRTAKQAFTGHSDWSVIARVKESVSIPVIGCGDVHSGPDAAQMFAETGCDAVMIGRAAMGNPFLFADVKAYLESGADAVPPTGEEKIETARWHARELCELKGEHTAMNEMRKHAAWYTKGMPESARLRDRLCRVSGFEEMEEIFADALAAVARYGMLAEV</sequence>
<keyword evidence="5 11" id="KW-0819">tRNA processing</keyword>
<proteinExistence type="inferred from homology"/>
<evidence type="ECO:0000256" key="12">
    <source>
        <dbReference type="PIRSR" id="PIRSR006621-1"/>
    </source>
</evidence>
<evidence type="ECO:0000256" key="2">
    <source>
        <dbReference type="ARBA" id="ARBA00022555"/>
    </source>
</evidence>
<comment type="similarity">
    <text evidence="11">Belongs to the dus family.</text>
</comment>
<comment type="catalytic activity">
    <reaction evidence="9">
        <text>a 5,6-dihydrouridine in tRNA + NADP(+) = a uridine in tRNA + NADPH + H(+)</text>
        <dbReference type="Rhea" id="RHEA:23624"/>
        <dbReference type="Rhea" id="RHEA-COMP:13339"/>
        <dbReference type="Rhea" id="RHEA-COMP:13887"/>
        <dbReference type="ChEBI" id="CHEBI:15378"/>
        <dbReference type="ChEBI" id="CHEBI:57783"/>
        <dbReference type="ChEBI" id="CHEBI:58349"/>
        <dbReference type="ChEBI" id="CHEBI:65315"/>
        <dbReference type="ChEBI" id="CHEBI:74443"/>
    </reaction>
</comment>
<keyword evidence="4 11" id="KW-0288">FMN</keyword>
<dbReference type="Proteomes" id="UP000237684">
    <property type="component" value="Unassembled WGS sequence"/>
</dbReference>
<keyword evidence="16" id="KW-1185">Reference proteome</keyword>
<name>A0A2S8ST10_9BACT</name>
<dbReference type="InterPro" id="IPR001269">
    <property type="entry name" value="DUS_fam"/>
</dbReference>
<gene>
    <name evidence="15" type="ORF">B1R32_108119</name>
</gene>
<comment type="function">
    <text evidence="1 11">Catalyzes the synthesis of 5,6-dihydrouridine (D), a modified base found in the D-loop of most tRNAs, via the reduction of the C5-C6 double bond in target uridines.</text>
</comment>
<comment type="caution">
    <text evidence="15">The sequence shown here is derived from an EMBL/GenBank/DDBJ whole genome shotgun (WGS) entry which is preliminary data.</text>
</comment>
<dbReference type="Pfam" id="PF01207">
    <property type="entry name" value="Dus"/>
    <property type="match status" value="1"/>
</dbReference>
<keyword evidence="8 11" id="KW-0560">Oxidoreductase</keyword>
<dbReference type="SUPFAM" id="SSF51395">
    <property type="entry name" value="FMN-linked oxidoreductases"/>
    <property type="match status" value="1"/>
</dbReference>
<dbReference type="GO" id="GO:0050660">
    <property type="term" value="F:flavin adenine dinucleotide binding"/>
    <property type="evidence" value="ECO:0007669"/>
    <property type="project" value="InterPro"/>
</dbReference>
<keyword evidence="6" id="KW-0521">NADP</keyword>
<dbReference type="InterPro" id="IPR004652">
    <property type="entry name" value="DusB-like"/>
</dbReference>